<accession>A0A8J3SNE5</accession>
<gene>
    <name evidence="1" type="ORF">Psi01_82730</name>
</gene>
<organism evidence="1 2">
    <name type="scientific">Planobispora siamensis</name>
    <dbReference type="NCBI Taxonomy" id="936338"/>
    <lineage>
        <taxon>Bacteria</taxon>
        <taxon>Bacillati</taxon>
        <taxon>Actinomycetota</taxon>
        <taxon>Actinomycetes</taxon>
        <taxon>Streptosporangiales</taxon>
        <taxon>Streptosporangiaceae</taxon>
        <taxon>Planobispora</taxon>
    </lineage>
</organism>
<reference evidence="1 2" key="1">
    <citation type="submission" date="2021-01" db="EMBL/GenBank/DDBJ databases">
        <title>Whole genome shotgun sequence of Planobispora siamensis NBRC 107568.</title>
        <authorList>
            <person name="Komaki H."/>
            <person name="Tamura T."/>
        </authorList>
    </citation>
    <scope>NUCLEOTIDE SEQUENCE [LARGE SCALE GENOMIC DNA]</scope>
    <source>
        <strain evidence="1 2">NBRC 107568</strain>
    </source>
</reference>
<keyword evidence="2" id="KW-1185">Reference proteome</keyword>
<dbReference type="Proteomes" id="UP000619788">
    <property type="component" value="Unassembled WGS sequence"/>
</dbReference>
<name>A0A8J3SNE5_9ACTN</name>
<dbReference type="AlphaFoldDB" id="A0A8J3SNE5"/>
<comment type="caution">
    <text evidence="1">The sequence shown here is derived from an EMBL/GenBank/DDBJ whole genome shotgun (WGS) entry which is preliminary data.</text>
</comment>
<evidence type="ECO:0000313" key="1">
    <source>
        <dbReference type="EMBL" id="GIH97643.1"/>
    </source>
</evidence>
<protein>
    <submittedName>
        <fullName evidence="1">Uncharacterized protein</fullName>
    </submittedName>
</protein>
<sequence length="81" mass="8793">MKASEAAEPHEPRKGVLDEALAQAGHSRLVAMLCGRIRDHNGRDVRLTLTCQAHPGEPLAFCGPDGPSPWRVEILATRDDP</sequence>
<evidence type="ECO:0000313" key="2">
    <source>
        <dbReference type="Proteomes" id="UP000619788"/>
    </source>
</evidence>
<proteinExistence type="predicted"/>
<dbReference type="EMBL" id="BOOJ01000091">
    <property type="protein sequence ID" value="GIH97643.1"/>
    <property type="molecule type" value="Genomic_DNA"/>
</dbReference>